<sequence length="108" mass="12456">MNTEPCVECGDVPELLDEDLTCGECRIRIHLGATVMKKTVKFTVEEITHGEVEVEIDVPEEFLDEDGEVSDDDALRDWLEDNENEWYELELVFCEIQSKEVVEVVNTY</sequence>
<dbReference type="EMBL" id="BMRP01000001">
    <property type="protein sequence ID" value="GGU41631.1"/>
    <property type="molecule type" value="Genomic_DNA"/>
</dbReference>
<dbReference type="Proteomes" id="UP000654471">
    <property type="component" value="Unassembled WGS sequence"/>
</dbReference>
<dbReference type="RefSeq" id="WP_189295083.1">
    <property type="nucleotide sequence ID" value="NZ_BMRP01000001.1"/>
</dbReference>
<evidence type="ECO:0000313" key="2">
    <source>
        <dbReference type="Proteomes" id="UP000654471"/>
    </source>
</evidence>
<evidence type="ECO:0000313" key="1">
    <source>
        <dbReference type="EMBL" id="GGU41631.1"/>
    </source>
</evidence>
<gene>
    <name evidence="1" type="ORF">GCM10010211_00780</name>
</gene>
<comment type="caution">
    <text evidence="1">The sequence shown here is derived from an EMBL/GenBank/DDBJ whole genome shotgun (WGS) entry which is preliminary data.</text>
</comment>
<proteinExistence type="predicted"/>
<accession>A0ABQ2UK46</accession>
<name>A0ABQ2UK46_9ACTN</name>
<keyword evidence="2" id="KW-1185">Reference proteome</keyword>
<reference evidence="2" key="1">
    <citation type="journal article" date="2019" name="Int. J. Syst. Evol. Microbiol.">
        <title>The Global Catalogue of Microorganisms (GCM) 10K type strain sequencing project: providing services to taxonomists for standard genome sequencing and annotation.</title>
        <authorList>
            <consortium name="The Broad Institute Genomics Platform"/>
            <consortium name="The Broad Institute Genome Sequencing Center for Infectious Disease"/>
            <person name="Wu L."/>
            <person name="Ma J."/>
        </authorList>
    </citation>
    <scope>NUCLEOTIDE SEQUENCE [LARGE SCALE GENOMIC DNA]</scope>
    <source>
        <strain evidence="2">JCM 3399</strain>
    </source>
</reference>
<organism evidence="1 2">
    <name type="scientific">Streptomyces albospinus</name>
    <dbReference type="NCBI Taxonomy" id="285515"/>
    <lineage>
        <taxon>Bacteria</taxon>
        <taxon>Bacillati</taxon>
        <taxon>Actinomycetota</taxon>
        <taxon>Actinomycetes</taxon>
        <taxon>Kitasatosporales</taxon>
        <taxon>Streptomycetaceae</taxon>
        <taxon>Streptomyces</taxon>
    </lineage>
</organism>
<protein>
    <submittedName>
        <fullName evidence="1">Uncharacterized protein</fullName>
    </submittedName>
</protein>